<proteinExistence type="predicted"/>
<keyword evidence="3" id="KW-1185">Reference proteome</keyword>
<dbReference type="AlphaFoldDB" id="A0A069PUK1"/>
<organism evidence="2 3">
    <name type="scientific">Caballeronia glathei</name>
    <dbReference type="NCBI Taxonomy" id="60547"/>
    <lineage>
        <taxon>Bacteria</taxon>
        <taxon>Pseudomonadati</taxon>
        <taxon>Pseudomonadota</taxon>
        <taxon>Betaproteobacteria</taxon>
        <taxon>Burkholderiales</taxon>
        <taxon>Burkholderiaceae</taxon>
        <taxon>Caballeronia</taxon>
    </lineage>
</organism>
<evidence type="ECO:0000313" key="3">
    <source>
        <dbReference type="Proteomes" id="UP000027466"/>
    </source>
</evidence>
<dbReference type="Proteomes" id="UP000027466">
    <property type="component" value="Unassembled WGS sequence"/>
</dbReference>
<accession>A0A069PUK1</accession>
<reference evidence="2 3" key="1">
    <citation type="submission" date="2014-03" db="EMBL/GenBank/DDBJ databases">
        <title>Draft Genome Sequences of Four Burkholderia Strains.</title>
        <authorList>
            <person name="Liu X.Y."/>
            <person name="Li C.X."/>
            <person name="Xu J.H."/>
        </authorList>
    </citation>
    <scope>NUCLEOTIDE SEQUENCE [LARGE SCALE GENOMIC DNA]</scope>
    <source>
        <strain evidence="2 3">DSM 50014</strain>
    </source>
</reference>
<protein>
    <submittedName>
        <fullName evidence="2">Uncharacterized protein</fullName>
    </submittedName>
</protein>
<dbReference type="RefSeq" id="WP_035929581.1">
    <property type="nucleotide sequence ID" value="NZ_CADFFX010000004.1"/>
</dbReference>
<sequence>MDDPYERRALLLHLGDVLEAIFCLTKCAESRASIGEALKQDDSLVSFSILGFVDTGMHPQDFIRRATGAFFVWPKALLDETLNRQLLAHTVQHDLFAGNAAGWDAYVSERRKEVPWFGEDLPKVPQAQASADTRDEEEAKDKQDGPRPSRYSTWPWQPDDPSGA</sequence>
<dbReference type="STRING" id="60547.GCA_000751215_02044"/>
<evidence type="ECO:0000313" key="2">
    <source>
        <dbReference type="EMBL" id="KDR43519.1"/>
    </source>
</evidence>
<feature type="compositionally biased region" description="Basic and acidic residues" evidence="1">
    <location>
        <begin position="137"/>
        <end position="147"/>
    </location>
</feature>
<name>A0A069PUK1_9BURK</name>
<gene>
    <name evidence="2" type="ORF">BG61_35895</name>
</gene>
<comment type="caution">
    <text evidence="2">The sequence shown here is derived from an EMBL/GenBank/DDBJ whole genome shotgun (WGS) entry which is preliminary data.</text>
</comment>
<evidence type="ECO:0000256" key="1">
    <source>
        <dbReference type="SAM" id="MobiDB-lite"/>
    </source>
</evidence>
<feature type="region of interest" description="Disordered" evidence="1">
    <location>
        <begin position="117"/>
        <end position="164"/>
    </location>
</feature>
<dbReference type="EMBL" id="JFHC01000007">
    <property type="protein sequence ID" value="KDR43519.1"/>
    <property type="molecule type" value="Genomic_DNA"/>
</dbReference>